<sequence length="518" mass="52296">MGIAPYLNPAAYAETYAKSEAYLYATPDAEGAPDAGSAAPAAAAADPYGVPFQDSPAAPAGGTAFADTSYQGTASYQDTAVFPAAPDAAHGPATQVFPTGGITGPAFPGHDVPGGPAVPGHDAPAGAHPYGAHPYGGHPYDGHAFDRSSQGLPGGRPHDAFADDPLPGHRFAADPFGPDFPDDPFPGDPFAGEGLPEGDLAPDRFSDGLPEGTVDARHADEGLPPGGGVRRAPGHRRRKKKTGTPVRSGLLGVSAAVAIGTVAVATGAVPGLENYKLGGDSAPSDGVEAGGVPTNSPAGQGGSSGSLESPGREAGSPASRDGDRATSPEASPSAPAAPAETPEKEKEAEKGEEKEEARTPSATPDEKTPERKNPPRKADPSTKKPAGPGSTSAEQAASAQVLRLVNQERAKVGCRPVAADSALAGLAKAFSDDMAERGFFDHTDPDGATPWDRAKVAGIADLGGENIARGQADAAAVMEAWMNSPGHKANILNCDFKTLGVGVHMGPGGPWWTQNFGY</sequence>
<name>A0A6G3R4F6_9ACTN</name>
<dbReference type="AlphaFoldDB" id="A0A6G3R4F6"/>
<dbReference type="Pfam" id="PF00188">
    <property type="entry name" value="CAP"/>
    <property type="match status" value="1"/>
</dbReference>
<feature type="domain" description="SCP" evidence="2">
    <location>
        <begin position="402"/>
        <end position="516"/>
    </location>
</feature>
<dbReference type="Gene3D" id="3.40.33.10">
    <property type="entry name" value="CAP"/>
    <property type="match status" value="1"/>
</dbReference>
<comment type="caution">
    <text evidence="3">The sequence shown here is derived from an EMBL/GenBank/DDBJ whole genome shotgun (WGS) entry which is preliminary data.</text>
</comment>
<evidence type="ECO:0000313" key="3">
    <source>
        <dbReference type="EMBL" id="NEA90633.1"/>
    </source>
</evidence>
<feature type="region of interest" description="Disordered" evidence="1">
    <location>
        <begin position="280"/>
        <end position="399"/>
    </location>
</feature>
<dbReference type="InterPro" id="IPR014044">
    <property type="entry name" value="CAP_dom"/>
</dbReference>
<reference evidence="3" key="1">
    <citation type="submission" date="2020-01" db="EMBL/GenBank/DDBJ databases">
        <title>Insect and environment-associated Actinomycetes.</title>
        <authorList>
            <person name="Currrie C."/>
            <person name="Chevrette M."/>
            <person name="Carlson C."/>
            <person name="Stubbendieck R."/>
            <person name="Wendt-Pienkowski E."/>
        </authorList>
    </citation>
    <scope>NUCLEOTIDE SEQUENCE</scope>
    <source>
        <strain evidence="3">SID14436</strain>
    </source>
</reference>
<protein>
    <submittedName>
        <fullName evidence="3">CAP domain-containing protein</fullName>
    </submittedName>
</protein>
<dbReference type="EMBL" id="JAAGMD010000889">
    <property type="protein sequence ID" value="NEA90633.1"/>
    <property type="molecule type" value="Genomic_DNA"/>
</dbReference>
<feature type="compositionally biased region" description="Polar residues" evidence="1">
    <location>
        <begin position="389"/>
        <end position="398"/>
    </location>
</feature>
<dbReference type="PANTHER" id="PTHR31157:SF1">
    <property type="entry name" value="SCP DOMAIN-CONTAINING PROTEIN"/>
    <property type="match status" value="1"/>
</dbReference>
<accession>A0A6G3R4F6</accession>
<gene>
    <name evidence="3" type="ORF">G3I53_32500</name>
</gene>
<dbReference type="PANTHER" id="PTHR31157">
    <property type="entry name" value="SCP DOMAIN-CONTAINING PROTEIN"/>
    <property type="match status" value="1"/>
</dbReference>
<feature type="region of interest" description="Disordered" evidence="1">
    <location>
        <begin position="177"/>
        <end position="247"/>
    </location>
</feature>
<proteinExistence type="predicted"/>
<evidence type="ECO:0000256" key="1">
    <source>
        <dbReference type="SAM" id="MobiDB-lite"/>
    </source>
</evidence>
<dbReference type="SUPFAM" id="SSF55797">
    <property type="entry name" value="PR-1-like"/>
    <property type="match status" value="1"/>
</dbReference>
<evidence type="ECO:0000259" key="2">
    <source>
        <dbReference type="Pfam" id="PF00188"/>
    </source>
</evidence>
<feature type="compositionally biased region" description="Basic residues" evidence="1">
    <location>
        <begin position="232"/>
        <end position="242"/>
    </location>
</feature>
<dbReference type="InterPro" id="IPR035940">
    <property type="entry name" value="CAP_sf"/>
</dbReference>
<organism evidence="3">
    <name type="scientific">Streptomyces sp. SID14436</name>
    <dbReference type="NCBI Taxonomy" id="2706070"/>
    <lineage>
        <taxon>Bacteria</taxon>
        <taxon>Bacillati</taxon>
        <taxon>Actinomycetota</taxon>
        <taxon>Actinomycetes</taxon>
        <taxon>Kitasatosporales</taxon>
        <taxon>Streptomycetaceae</taxon>
        <taxon>Streptomyces</taxon>
    </lineage>
</organism>
<feature type="compositionally biased region" description="Basic and acidic residues" evidence="1">
    <location>
        <begin position="341"/>
        <end position="382"/>
    </location>
</feature>
<dbReference type="CDD" id="cd05379">
    <property type="entry name" value="CAP_bacterial"/>
    <property type="match status" value="1"/>
</dbReference>
<feature type="compositionally biased region" description="Low complexity" evidence="1">
    <location>
        <begin position="327"/>
        <end position="340"/>
    </location>
</feature>